<keyword evidence="6 10" id="KW-0812">Transmembrane</keyword>
<dbReference type="Proteomes" id="UP000187283">
    <property type="component" value="Unassembled WGS sequence"/>
</dbReference>
<reference evidence="12 14" key="1">
    <citation type="submission" date="2017-01" db="EMBL/GenBank/DDBJ databases">
        <authorList>
            <person name="Mah S.A."/>
            <person name="Swanson W.J."/>
            <person name="Moy G.W."/>
            <person name="Vacquier V.D."/>
        </authorList>
    </citation>
    <scope>NUCLEOTIDE SEQUENCE [LARGE SCALE GENOMIC DNA]</scope>
    <source>
        <strain evidence="12 14">GSMNP</strain>
    </source>
</reference>
<feature type="transmembrane region" description="Helical" evidence="10">
    <location>
        <begin position="33"/>
        <end position="58"/>
    </location>
</feature>
<evidence type="ECO:0000313" key="13">
    <source>
        <dbReference type="EMBL" id="OMJ25043.1"/>
    </source>
</evidence>
<evidence type="ECO:0000256" key="6">
    <source>
        <dbReference type="ARBA" id="ARBA00022692"/>
    </source>
</evidence>
<evidence type="ECO:0000256" key="2">
    <source>
        <dbReference type="ARBA" id="ARBA00004653"/>
    </source>
</evidence>
<keyword evidence="9 10" id="KW-0472">Membrane</keyword>
<evidence type="ECO:0000256" key="9">
    <source>
        <dbReference type="ARBA" id="ARBA00023136"/>
    </source>
</evidence>
<keyword evidence="14" id="KW-1185">Reference proteome</keyword>
<proteinExistence type="inferred from homology"/>
<comment type="function">
    <text evidence="1">Golgi membrane protein involved in vesicular trafficking and spindle migration.</text>
</comment>
<evidence type="ECO:0000256" key="10">
    <source>
        <dbReference type="SAM" id="Phobius"/>
    </source>
</evidence>
<organism evidence="12 14">
    <name type="scientific">Smittium culicis</name>
    <dbReference type="NCBI Taxonomy" id="133412"/>
    <lineage>
        <taxon>Eukaryota</taxon>
        <taxon>Fungi</taxon>
        <taxon>Fungi incertae sedis</taxon>
        <taxon>Zoopagomycota</taxon>
        <taxon>Kickxellomycotina</taxon>
        <taxon>Harpellomycetes</taxon>
        <taxon>Harpellales</taxon>
        <taxon>Legeriomycetaceae</taxon>
        <taxon>Smittium</taxon>
    </lineage>
</organism>
<feature type="domain" description="VTT" evidence="11">
    <location>
        <begin position="25"/>
        <end position="139"/>
    </location>
</feature>
<evidence type="ECO:0000256" key="8">
    <source>
        <dbReference type="ARBA" id="ARBA00023034"/>
    </source>
</evidence>
<feature type="transmembrane region" description="Helical" evidence="10">
    <location>
        <begin position="116"/>
        <end position="136"/>
    </location>
</feature>
<evidence type="ECO:0000256" key="5">
    <source>
        <dbReference type="ARBA" id="ARBA00020673"/>
    </source>
</evidence>
<accession>A0A1R1XA30</accession>
<gene>
    <name evidence="13" type="ORF">AYI70_g1174</name>
    <name evidence="12" type="ORF">AYI70_g9691</name>
</gene>
<dbReference type="GO" id="GO:0000022">
    <property type="term" value="P:mitotic spindle elongation"/>
    <property type="evidence" value="ECO:0007669"/>
    <property type="project" value="TreeGrafter"/>
</dbReference>
<evidence type="ECO:0000313" key="14">
    <source>
        <dbReference type="Proteomes" id="UP000187283"/>
    </source>
</evidence>
<dbReference type="OrthoDB" id="166803at2759"/>
<protein>
    <recommendedName>
        <fullName evidence="4">Golgi apparatus membrane protein TVP38</fullName>
    </recommendedName>
    <alternativeName>
        <fullName evidence="5">Golgi apparatus membrane protein tvp38</fullName>
    </alternativeName>
</protein>
<evidence type="ECO:0000256" key="7">
    <source>
        <dbReference type="ARBA" id="ARBA00022989"/>
    </source>
</evidence>
<dbReference type="GO" id="GO:0000139">
    <property type="term" value="C:Golgi membrane"/>
    <property type="evidence" value="ECO:0007669"/>
    <property type="project" value="UniProtKB-SubCell"/>
</dbReference>
<feature type="transmembrane region" description="Helical" evidence="10">
    <location>
        <begin position="171"/>
        <end position="192"/>
    </location>
</feature>
<evidence type="ECO:0000259" key="11">
    <source>
        <dbReference type="Pfam" id="PF09335"/>
    </source>
</evidence>
<dbReference type="InterPro" id="IPR032816">
    <property type="entry name" value="VTT_dom"/>
</dbReference>
<sequence length="213" mass="24051">MKFWGYVVVSMFAFICSIPPVIGYGITTLFSGFVFGFPLGFLPVFFGSLLGASFVFILGRSMELSYIKNAISSQRHLYAFTKLIENRGVKFLVLFRLAPYPFNVTNLFLSTTKVSFYTFFVATALALPRLLIHIYVGSQALSIAELIGYKSNSTETDKNSSPQNKVSFVKIFPVVFTSSLAIIVFIYTFYLVKKELKKQEKIDQSEQLILDQI</sequence>
<name>A0A1R1XA30_9FUNG</name>
<evidence type="ECO:0000256" key="3">
    <source>
        <dbReference type="ARBA" id="ARBA00008640"/>
    </source>
</evidence>
<dbReference type="AlphaFoldDB" id="A0A1R1XA30"/>
<dbReference type="InterPro" id="IPR051076">
    <property type="entry name" value="Golgi_membrane_TVP38/TMEM64"/>
</dbReference>
<evidence type="ECO:0000313" key="12">
    <source>
        <dbReference type="EMBL" id="OMJ11490.1"/>
    </source>
</evidence>
<comment type="subcellular location">
    <subcellularLocation>
        <location evidence="2">Golgi apparatus membrane</location>
        <topology evidence="2">Multi-pass membrane protein</topology>
    </subcellularLocation>
</comment>
<evidence type="ECO:0000256" key="4">
    <source>
        <dbReference type="ARBA" id="ARBA00013533"/>
    </source>
</evidence>
<comment type="caution">
    <text evidence="12">The sequence shown here is derived from an EMBL/GenBank/DDBJ whole genome shotgun (WGS) entry which is preliminary data.</text>
</comment>
<dbReference type="PANTHER" id="PTHR47549">
    <property type="entry name" value="GOLGI APPARATUS MEMBRANE PROTEIN TVP38-RELATED"/>
    <property type="match status" value="1"/>
</dbReference>
<dbReference type="GO" id="GO:0016192">
    <property type="term" value="P:vesicle-mediated transport"/>
    <property type="evidence" value="ECO:0007669"/>
    <property type="project" value="TreeGrafter"/>
</dbReference>
<keyword evidence="8" id="KW-0333">Golgi apparatus</keyword>
<dbReference type="Pfam" id="PF09335">
    <property type="entry name" value="VTT_dom"/>
    <property type="match status" value="1"/>
</dbReference>
<dbReference type="EMBL" id="LSSN01000237">
    <property type="protein sequence ID" value="OMJ25043.1"/>
    <property type="molecule type" value="Genomic_DNA"/>
</dbReference>
<dbReference type="EMBL" id="LSSN01004452">
    <property type="protein sequence ID" value="OMJ11490.1"/>
    <property type="molecule type" value="Genomic_DNA"/>
</dbReference>
<keyword evidence="7 10" id="KW-1133">Transmembrane helix</keyword>
<dbReference type="STRING" id="133412.A0A1R1XA30"/>
<comment type="similarity">
    <text evidence="3">Belongs to the TVP38/TMEM64 family.</text>
</comment>
<dbReference type="PANTHER" id="PTHR47549:SF1">
    <property type="entry name" value="GOLGI APPARATUS MEMBRANE PROTEIN TVP38"/>
    <property type="match status" value="1"/>
</dbReference>
<evidence type="ECO:0000256" key="1">
    <source>
        <dbReference type="ARBA" id="ARBA00002978"/>
    </source>
</evidence>